<dbReference type="AlphaFoldDB" id="A0A852KUJ7"/>
<evidence type="ECO:0000256" key="1">
    <source>
        <dbReference type="ARBA" id="ARBA00004218"/>
    </source>
</evidence>
<evidence type="ECO:0000256" key="2">
    <source>
        <dbReference type="ARBA" id="ARBA00018940"/>
    </source>
</evidence>
<keyword evidence="3" id="KW-0597">Phosphoprotein</keyword>
<dbReference type="GO" id="GO:0005634">
    <property type="term" value="C:nucleus"/>
    <property type="evidence" value="ECO:0007669"/>
    <property type="project" value="TreeGrafter"/>
</dbReference>
<feature type="non-terminal residue" evidence="9">
    <location>
        <position position="1"/>
    </location>
</feature>
<evidence type="ECO:0000313" key="9">
    <source>
        <dbReference type="EMBL" id="NXX81042.1"/>
    </source>
</evidence>
<organism evidence="9 10">
    <name type="scientific">Urocolius indicus</name>
    <name type="common">Red-faced mousebird</name>
    <name type="synonym">Colius indicus</name>
    <dbReference type="NCBI Taxonomy" id="458196"/>
    <lineage>
        <taxon>Eukaryota</taxon>
        <taxon>Metazoa</taxon>
        <taxon>Chordata</taxon>
        <taxon>Craniata</taxon>
        <taxon>Vertebrata</taxon>
        <taxon>Euteleostomi</taxon>
        <taxon>Archelosauria</taxon>
        <taxon>Archosauria</taxon>
        <taxon>Dinosauria</taxon>
        <taxon>Saurischia</taxon>
        <taxon>Theropoda</taxon>
        <taxon>Coelurosauria</taxon>
        <taxon>Aves</taxon>
        <taxon>Neognathae</taxon>
        <taxon>Neoaves</taxon>
        <taxon>Telluraves</taxon>
        <taxon>Coraciimorphae</taxon>
        <taxon>Coliiformes</taxon>
        <taxon>Coliidae</taxon>
        <taxon>Urocolius</taxon>
    </lineage>
</organism>
<evidence type="ECO:0000256" key="4">
    <source>
        <dbReference type="ARBA" id="ARBA00022729"/>
    </source>
</evidence>
<dbReference type="PANTHER" id="PTHR21362:SF1">
    <property type="entry name" value="ACROSIN-BINDING PROTEIN"/>
    <property type="match status" value="1"/>
</dbReference>
<feature type="non-terminal residue" evidence="9">
    <location>
        <position position="90"/>
    </location>
</feature>
<evidence type="ECO:0000256" key="8">
    <source>
        <dbReference type="ARBA" id="ARBA00045517"/>
    </source>
</evidence>
<comment type="subcellular location">
    <subcellularLocation>
        <location evidence="1">Cytoplasmic vesicle</location>
        <location evidence="1">Secretory vesicle</location>
        <location evidence="1">Acrosome</location>
    </subcellularLocation>
</comment>
<evidence type="ECO:0000256" key="7">
    <source>
        <dbReference type="ARBA" id="ARBA00033453"/>
    </source>
</evidence>
<evidence type="ECO:0000256" key="6">
    <source>
        <dbReference type="ARBA" id="ARBA00032734"/>
    </source>
</evidence>
<accession>A0A852KUJ7</accession>
<comment type="function">
    <text evidence="8">Acrosomal protein that maintains proacrosin (pro-ACR) as an enzymatically inactive zymogen in the acrosome. Involved also in the acrosome formation.</text>
</comment>
<evidence type="ECO:0000256" key="5">
    <source>
        <dbReference type="ARBA" id="ARBA00023329"/>
    </source>
</evidence>
<dbReference type="PANTHER" id="PTHR21362">
    <property type="entry name" value="ACROSIN-BINDING PROTEIN"/>
    <property type="match status" value="1"/>
</dbReference>
<reference evidence="9" key="1">
    <citation type="submission" date="2020-02" db="EMBL/GenBank/DDBJ databases">
        <title>Bird 10,000 Genomes (B10K) Project - Family phase.</title>
        <authorList>
            <person name="Zhang G."/>
        </authorList>
    </citation>
    <scope>NUCLEOTIDE SEQUENCE</scope>
    <source>
        <strain evidence="9">B10K-DU-030-59</strain>
    </source>
</reference>
<keyword evidence="4" id="KW-0732">Signal</keyword>
<name>A0A852KUJ7_UROIN</name>
<keyword evidence="5" id="KW-0968">Cytoplasmic vesicle</keyword>
<evidence type="ECO:0000256" key="3">
    <source>
        <dbReference type="ARBA" id="ARBA00022553"/>
    </source>
</evidence>
<keyword evidence="10" id="KW-1185">Reference proteome</keyword>
<protein>
    <recommendedName>
        <fullName evidence="2">Acrosin-binding protein</fullName>
    </recommendedName>
    <alternativeName>
        <fullName evidence="6">Acrosin-binding protein, 60 kDa form</fullName>
    </alternativeName>
    <alternativeName>
        <fullName evidence="7">Proacrosin-binding protein sp32</fullName>
    </alternativeName>
</protein>
<dbReference type="OrthoDB" id="9009946at2759"/>
<dbReference type="InterPro" id="IPR009865">
    <property type="entry name" value="Proacrosin-bd"/>
</dbReference>
<evidence type="ECO:0000313" key="10">
    <source>
        <dbReference type="Proteomes" id="UP000654395"/>
    </source>
</evidence>
<dbReference type="Proteomes" id="UP000654395">
    <property type="component" value="Unassembled WGS sequence"/>
</dbReference>
<gene>
    <name evidence="9" type="primary">Acrbp_0</name>
    <name evidence="9" type="ORF">UROIND_R11480</name>
</gene>
<dbReference type="EMBL" id="WBNH01007056">
    <property type="protein sequence ID" value="NXX81042.1"/>
    <property type="molecule type" value="Genomic_DNA"/>
</dbReference>
<dbReference type="Pfam" id="PF07222">
    <property type="entry name" value="PBP_sp32"/>
    <property type="match status" value="1"/>
</dbReference>
<comment type="caution">
    <text evidence="9">The sequence shown here is derived from an EMBL/GenBank/DDBJ whole genome shotgun (WGS) entry which is preliminary data.</text>
</comment>
<proteinExistence type="predicted"/>
<sequence length="90" mass="10361">PSIPCSPLSDEEYEIFFDSLRSTWKAVALCHLHQTKGCYNSAIIELDLEENHGLIPEGPVCSEFPEVPSFQSFCHFTQYRCIKLQFYTKV</sequence>
<dbReference type="GO" id="GO:0001669">
    <property type="term" value="C:acrosomal vesicle"/>
    <property type="evidence" value="ECO:0007669"/>
    <property type="project" value="UniProtKB-SubCell"/>
</dbReference>